<keyword evidence="2" id="KW-1185">Reference proteome</keyword>
<proteinExistence type="predicted"/>
<dbReference type="AlphaFoldDB" id="A0AAW1T6J6"/>
<sequence length="68" mass="7416">MLTIITVIGCLSLRERPKSSLGVTALLLKVLQLSRARQACQCYNCCSLALHATYKTSQDTAQVLPGTY</sequence>
<gene>
    <name evidence="1" type="ORF">WJX84_011497</name>
</gene>
<comment type="caution">
    <text evidence="1">The sequence shown here is derived from an EMBL/GenBank/DDBJ whole genome shotgun (WGS) entry which is preliminary data.</text>
</comment>
<name>A0AAW1T6J6_9CHLO</name>
<organism evidence="1 2">
    <name type="scientific">Apatococcus fuscideae</name>
    <dbReference type="NCBI Taxonomy" id="2026836"/>
    <lineage>
        <taxon>Eukaryota</taxon>
        <taxon>Viridiplantae</taxon>
        <taxon>Chlorophyta</taxon>
        <taxon>core chlorophytes</taxon>
        <taxon>Trebouxiophyceae</taxon>
        <taxon>Chlorellales</taxon>
        <taxon>Chlorellaceae</taxon>
        <taxon>Apatococcus</taxon>
    </lineage>
</organism>
<dbReference type="EMBL" id="JALJOV010000276">
    <property type="protein sequence ID" value="KAK9865159.1"/>
    <property type="molecule type" value="Genomic_DNA"/>
</dbReference>
<accession>A0AAW1T6J6</accession>
<evidence type="ECO:0000313" key="2">
    <source>
        <dbReference type="Proteomes" id="UP001485043"/>
    </source>
</evidence>
<dbReference type="Proteomes" id="UP001485043">
    <property type="component" value="Unassembled WGS sequence"/>
</dbReference>
<protein>
    <recommendedName>
        <fullName evidence="3">Secreted protein</fullName>
    </recommendedName>
</protein>
<reference evidence="1 2" key="1">
    <citation type="journal article" date="2024" name="Nat. Commun.">
        <title>Phylogenomics reveals the evolutionary origins of lichenization in chlorophyte algae.</title>
        <authorList>
            <person name="Puginier C."/>
            <person name="Libourel C."/>
            <person name="Otte J."/>
            <person name="Skaloud P."/>
            <person name="Haon M."/>
            <person name="Grisel S."/>
            <person name="Petersen M."/>
            <person name="Berrin J.G."/>
            <person name="Delaux P.M."/>
            <person name="Dal Grande F."/>
            <person name="Keller J."/>
        </authorList>
    </citation>
    <scope>NUCLEOTIDE SEQUENCE [LARGE SCALE GENOMIC DNA]</scope>
    <source>
        <strain evidence="1 2">SAG 2523</strain>
    </source>
</reference>
<evidence type="ECO:0000313" key="1">
    <source>
        <dbReference type="EMBL" id="KAK9865159.1"/>
    </source>
</evidence>
<evidence type="ECO:0008006" key="3">
    <source>
        <dbReference type="Google" id="ProtNLM"/>
    </source>
</evidence>